<comment type="caution">
    <text evidence="3">The sequence shown here is derived from an EMBL/GenBank/DDBJ whole genome shotgun (WGS) entry which is preliminary data.</text>
</comment>
<feature type="transmembrane region" description="Helical" evidence="2">
    <location>
        <begin position="85"/>
        <end position="105"/>
    </location>
</feature>
<name>A0AAN6SET5_9PEZI</name>
<sequence>MNWLIGQWRVDVSDAGTRDRHLGDWRPKWDDGQAVPSDWSTAPITALRLVGELPTPCRGGTPSPRRDSQHDEADKDIGEKADISLGPWLSLLVGLGGYVMLSCVLHSKTEKMI</sequence>
<evidence type="ECO:0000256" key="1">
    <source>
        <dbReference type="SAM" id="MobiDB-lite"/>
    </source>
</evidence>
<feature type="compositionally biased region" description="Basic and acidic residues" evidence="1">
    <location>
        <begin position="64"/>
        <end position="78"/>
    </location>
</feature>
<gene>
    <name evidence="3" type="ORF">QBC32DRAFT_214589</name>
</gene>
<evidence type="ECO:0000256" key="2">
    <source>
        <dbReference type="SAM" id="Phobius"/>
    </source>
</evidence>
<dbReference type="EMBL" id="MU859143">
    <property type="protein sequence ID" value="KAK3951617.1"/>
    <property type="molecule type" value="Genomic_DNA"/>
</dbReference>
<feature type="region of interest" description="Disordered" evidence="1">
    <location>
        <begin position="52"/>
        <end position="78"/>
    </location>
</feature>
<evidence type="ECO:0000313" key="3">
    <source>
        <dbReference type="EMBL" id="KAK3951617.1"/>
    </source>
</evidence>
<keyword evidence="4" id="KW-1185">Reference proteome</keyword>
<accession>A0AAN6SET5</accession>
<keyword evidence="2" id="KW-0472">Membrane</keyword>
<protein>
    <submittedName>
        <fullName evidence="3">Uncharacterized protein</fullName>
    </submittedName>
</protein>
<proteinExistence type="predicted"/>
<reference evidence="3" key="1">
    <citation type="journal article" date="2023" name="Mol. Phylogenet. Evol.">
        <title>Genome-scale phylogeny and comparative genomics of the fungal order Sordariales.</title>
        <authorList>
            <person name="Hensen N."/>
            <person name="Bonometti L."/>
            <person name="Westerberg I."/>
            <person name="Brannstrom I.O."/>
            <person name="Guillou S."/>
            <person name="Cros-Aarteil S."/>
            <person name="Calhoun S."/>
            <person name="Haridas S."/>
            <person name="Kuo A."/>
            <person name="Mondo S."/>
            <person name="Pangilinan J."/>
            <person name="Riley R."/>
            <person name="LaButti K."/>
            <person name="Andreopoulos B."/>
            <person name="Lipzen A."/>
            <person name="Chen C."/>
            <person name="Yan M."/>
            <person name="Daum C."/>
            <person name="Ng V."/>
            <person name="Clum A."/>
            <person name="Steindorff A."/>
            <person name="Ohm R.A."/>
            <person name="Martin F."/>
            <person name="Silar P."/>
            <person name="Natvig D.O."/>
            <person name="Lalanne C."/>
            <person name="Gautier V."/>
            <person name="Ament-Velasquez S.L."/>
            <person name="Kruys A."/>
            <person name="Hutchinson M.I."/>
            <person name="Powell A.J."/>
            <person name="Barry K."/>
            <person name="Miller A.N."/>
            <person name="Grigoriev I.V."/>
            <person name="Debuchy R."/>
            <person name="Gladieux P."/>
            <person name="Hiltunen Thoren M."/>
            <person name="Johannesson H."/>
        </authorList>
    </citation>
    <scope>NUCLEOTIDE SEQUENCE</scope>
    <source>
        <strain evidence="3">CBS 626.80</strain>
    </source>
</reference>
<organism evidence="3 4">
    <name type="scientific">Pseudoneurospora amorphoporcata</name>
    <dbReference type="NCBI Taxonomy" id="241081"/>
    <lineage>
        <taxon>Eukaryota</taxon>
        <taxon>Fungi</taxon>
        <taxon>Dikarya</taxon>
        <taxon>Ascomycota</taxon>
        <taxon>Pezizomycotina</taxon>
        <taxon>Sordariomycetes</taxon>
        <taxon>Sordariomycetidae</taxon>
        <taxon>Sordariales</taxon>
        <taxon>Sordariaceae</taxon>
        <taxon>Pseudoneurospora</taxon>
    </lineage>
</organism>
<keyword evidence="2" id="KW-0812">Transmembrane</keyword>
<reference evidence="3" key="2">
    <citation type="submission" date="2023-06" db="EMBL/GenBank/DDBJ databases">
        <authorList>
            <consortium name="Lawrence Berkeley National Laboratory"/>
            <person name="Mondo S.J."/>
            <person name="Hensen N."/>
            <person name="Bonometti L."/>
            <person name="Westerberg I."/>
            <person name="Brannstrom I.O."/>
            <person name="Guillou S."/>
            <person name="Cros-Aarteil S."/>
            <person name="Calhoun S."/>
            <person name="Haridas S."/>
            <person name="Kuo A."/>
            <person name="Pangilinan J."/>
            <person name="Riley R."/>
            <person name="Labutti K."/>
            <person name="Andreopoulos B."/>
            <person name="Lipzen A."/>
            <person name="Chen C."/>
            <person name="Yanf M."/>
            <person name="Daum C."/>
            <person name="Ng V."/>
            <person name="Clum A."/>
            <person name="Steindorff A."/>
            <person name="Ohm R."/>
            <person name="Martin F."/>
            <person name="Silar P."/>
            <person name="Natvig D."/>
            <person name="Lalanne C."/>
            <person name="Gautier V."/>
            <person name="Ament-Velasquez S.L."/>
            <person name="Kruys A."/>
            <person name="Hutchinson M.I."/>
            <person name="Powell A.J."/>
            <person name="Barry K."/>
            <person name="Miller A.N."/>
            <person name="Grigoriev I.V."/>
            <person name="Debuchy R."/>
            <person name="Gladieux P."/>
            <person name="Thoren M.H."/>
            <person name="Johannesson H."/>
        </authorList>
    </citation>
    <scope>NUCLEOTIDE SEQUENCE</scope>
    <source>
        <strain evidence="3">CBS 626.80</strain>
    </source>
</reference>
<dbReference type="Proteomes" id="UP001303222">
    <property type="component" value="Unassembled WGS sequence"/>
</dbReference>
<dbReference type="AlphaFoldDB" id="A0AAN6SET5"/>
<keyword evidence="2" id="KW-1133">Transmembrane helix</keyword>
<evidence type="ECO:0000313" key="4">
    <source>
        <dbReference type="Proteomes" id="UP001303222"/>
    </source>
</evidence>